<dbReference type="CDD" id="cd03255">
    <property type="entry name" value="ABC_MJ0796_LolCDE_FtsE"/>
    <property type="match status" value="1"/>
</dbReference>
<name>A0A9D1ZUC0_9MICC</name>
<evidence type="ECO:0000259" key="4">
    <source>
        <dbReference type="PROSITE" id="PS50893"/>
    </source>
</evidence>
<keyword evidence="2" id="KW-0547">Nucleotide-binding</keyword>
<protein>
    <submittedName>
        <fullName evidence="5">ABC transporter ATP-binding protein</fullName>
    </submittedName>
</protein>
<dbReference type="InterPro" id="IPR003593">
    <property type="entry name" value="AAA+_ATPase"/>
</dbReference>
<dbReference type="InterPro" id="IPR017871">
    <property type="entry name" value="ABC_transporter-like_CS"/>
</dbReference>
<proteinExistence type="predicted"/>
<evidence type="ECO:0000256" key="3">
    <source>
        <dbReference type="ARBA" id="ARBA00022840"/>
    </source>
</evidence>
<accession>A0A9D1ZUC0</accession>
<dbReference type="PANTHER" id="PTHR24220">
    <property type="entry name" value="IMPORT ATP-BINDING PROTEIN"/>
    <property type="match status" value="1"/>
</dbReference>
<dbReference type="GO" id="GO:0016887">
    <property type="term" value="F:ATP hydrolysis activity"/>
    <property type="evidence" value="ECO:0007669"/>
    <property type="project" value="InterPro"/>
</dbReference>
<dbReference type="InterPro" id="IPR027417">
    <property type="entry name" value="P-loop_NTPase"/>
</dbReference>
<keyword evidence="1" id="KW-0813">Transport</keyword>
<dbReference type="PANTHER" id="PTHR24220:SF86">
    <property type="entry name" value="ABC TRANSPORTER ABCH.1"/>
    <property type="match status" value="1"/>
</dbReference>
<dbReference type="InterPro" id="IPR017911">
    <property type="entry name" value="MacB-like_ATP-bd"/>
</dbReference>
<comment type="caution">
    <text evidence="5">The sequence shown here is derived from an EMBL/GenBank/DDBJ whole genome shotgun (WGS) entry which is preliminary data.</text>
</comment>
<dbReference type="InterPro" id="IPR003439">
    <property type="entry name" value="ABC_transporter-like_ATP-bd"/>
</dbReference>
<keyword evidence="3 5" id="KW-0067">ATP-binding</keyword>
<reference evidence="5" key="2">
    <citation type="submission" date="2021-04" db="EMBL/GenBank/DDBJ databases">
        <authorList>
            <person name="Gilroy R."/>
        </authorList>
    </citation>
    <scope>NUCLEOTIDE SEQUENCE</scope>
    <source>
        <strain evidence="5">ChiHjej12B11-9195</strain>
    </source>
</reference>
<dbReference type="AlphaFoldDB" id="A0A9D1ZUC0"/>
<organism evidence="5 6">
    <name type="scientific">Candidatus Rothia avicola</name>
    <dbReference type="NCBI Taxonomy" id="2840478"/>
    <lineage>
        <taxon>Bacteria</taxon>
        <taxon>Bacillati</taxon>
        <taxon>Actinomycetota</taxon>
        <taxon>Actinomycetes</taxon>
        <taxon>Micrococcales</taxon>
        <taxon>Micrococcaceae</taxon>
        <taxon>Rothia</taxon>
    </lineage>
</organism>
<dbReference type="SUPFAM" id="SSF52540">
    <property type="entry name" value="P-loop containing nucleoside triphosphate hydrolases"/>
    <property type="match status" value="1"/>
</dbReference>
<evidence type="ECO:0000313" key="6">
    <source>
        <dbReference type="Proteomes" id="UP000824134"/>
    </source>
</evidence>
<dbReference type="EMBL" id="DXCN01000070">
    <property type="protein sequence ID" value="HIY95798.1"/>
    <property type="molecule type" value="Genomic_DNA"/>
</dbReference>
<dbReference type="PROSITE" id="PS00211">
    <property type="entry name" value="ABC_TRANSPORTER_1"/>
    <property type="match status" value="1"/>
</dbReference>
<dbReference type="SMART" id="SM00382">
    <property type="entry name" value="AAA"/>
    <property type="match status" value="1"/>
</dbReference>
<dbReference type="GO" id="GO:0005886">
    <property type="term" value="C:plasma membrane"/>
    <property type="evidence" value="ECO:0007669"/>
    <property type="project" value="TreeGrafter"/>
</dbReference>
<reference evidence="5" key="1">
    <citation type="journal article" date="2021" name="PeerJ">
        <title>Extensive microbial diversity within the chicken gut microbiome revealed by metagenomics and culture.</title>
        <authorList>
            <person name="Gilroy R."/>
            <person name="Ravi A."/>
            <person name="Getino M."/>
            <person name="Pursley I."/>
            <person name="Horton D.L."/>
            <person name="Alikhan N.F."/>
            <person name="Baker D."/>
            <person name="Gharbi K."/>
            <person name="Hall N."/>
            <person name="Watson M."/>
            <person name="Adriaenssens E.M."/>
            <person name="Foster-Nyarko E."/>
            <person name="Jarju S."/>
            <person name="Secka A."/>
            <person name="Antonio M."/>
            <person name="Oren A."/>
            <person name="Chaudhuri R.R."/>
            <person name="La Ragione R."/>
            <person name="Hildebrand F."/>
            <person name="Pallen M.J."/>
        </authorList>
    </citation>
    <scope>NUCLEOTIDE SEQUENCE</scope>
    <source>
        <strain evidence="5">ChiHjej12B11-9195</strain>
    </source>
</reference>
<gene>
    <name evidence="5" type="ORF">H9821_09130</name>
</gene>
<dbReference type="Pfam" id="PF00005">
    <property type="entry name" value="ABC_tran"/>
    <property type="match status" value="1"/>
</dbReference>
<dbReference type="Gene3D" id="3.40.50.300">
    <property type="entry name" value="P-loop containing nucleotide triphosphate hydrolases"/>
    <property type="match status" value="1"/>
</dbReference>
<evidence type="ECO:0000256" key="2">
    <source>
        <dbReference type="ARBA" id="ARBA00022741"/>
    </source>
</evidence>
<dbReference type="InterPro" id="IPR015854">
    <property type="entry name" value="ABC_transpr_LolD-like"/>
</dbReference>
<dbReference type="Proteomes" id="UP000824134">
    <property type="component" value="Unassembled WGS sequence"/>
</dbReference>
<evidence type="ECO:0000256" key="1">
    <source>
        <dbReference type="ARBA" id="ARBA00022448"/>
    </source>
</evidence>
<dbReference type="PROSITE" id="PS50893">
    <property type="entry name" value="ABC_TRANSPORTER_2"/>
    <property type="match status" value="1"/>
</dbReference>
<evidence type="ECO:0000313" key="5">
    <source>
        <dbReference type="EMBL" id="HIY95798.1"/>
    </source>
</evidence>
<dbReference type="GO" id="GO:0005524">
    <property type="term" value="F:ATP binding"/>
    <property type="evidence" value="ECO:0007669"/>
    <property type="project" value="UniProtKB-KW"/>
</dbReference>
<feature type="domain" description="ABC transporter" evidence="4">
    <location>
        <begin position="6"/>
        <end position="220"/>
    </location>
</feature>
<sequence length="222" mass="24201">MTHLLLEAYGVDKTVPDGATRRQVLKGCDLTLAAGEIVGIMGPSGCGKTTLLDIVAGLKVPDRGQVYLCGTPLDYTKPASLPPLRREHLGFLSQGYGLLTDESVYENLVLPLRFQKPTLPRKEWRALAEQKLQQVGLEVALEKKINRLSGGEKQRLALARALMRNPRILIADEPSSALDRGRTEHLGELFIQLAAQGTGVLLATHDPLLAAACHRVQNLETL</sequence>
<dbReference type="GO" id="GO:0022857">
    <property type="term" value="F:transmembrane transporter activity"/>
    <property type="evidence" value="ECO:0007669"/>
    <property type="project" value="TreeGrafter"/>
</dbReference>